<comment type="caution">
    <text evidence="3">The sequence shown here is derived from an EMBL/GenBank/DDBJ whole genome shotgun (WGS) entry which is preliminary data.</text>
</comment>
<gene>
    <name evidence="3" type="ORF">VB620_05480</name>
</gene>
<dbReference type="Proteomes" id="UP001302120">
    <property type="component" value="Unassembled WGS sequence"/>
</dbReference>
<accession>A0ABU5UB90</accession>
<dbReference type="PANTHER" id="PTHR38340:SF1">
    <property type="entry name" value="S-LAYER PROTEIN"/>
    <property type="match status" value="1"/>
</dbReference>
<dbReference type="EMBL" id="JAYGHG010000005">
    <property type="protein sequence ID" value="MEA5580790.1"/>
    <property type="molecule type" value="Genomic_DNA"/>
</dbReference>
<dbReference type="RefSeq" id="WP_323195131.1">
    <property type="nucleotide sequence ID" value="NZ_JAYGHG010000005.1"/>
</dbReference>
<dbReference type="InterPro" id="IPR011049">
    <property type="entry name" value="Serralysin-like_metalloprot_C"/>
</dbReference>
<sequence length="238" mass="25615">MAIINNGEANNFLFDFSFDYQINGFWDTDVVVRSRPNTDIVIGGIDDDILDGGDGNDFIFGNGGNDTINGDAGNDKLYGGRGADIIVGSNGNDKLFGGWGDDILIGVNPEDEQPGQLERDILTGGFGKDTFVLGDPLKVYYDDSQIRFIIAPPPTEPPPSYALITDFEVGKDVIQLKGAIEYTLEQVDLPNGVSGLGIFFDADLLSDNGSEQLIGIIQSRQSLNNLQINLGDAITTIM</sequence>
<dbReference type="PRINTS" id="PR00313">
    <property type="entry name" value="CABNDNGRPT"/>
</dbReference>
<reference evidence="3 4" key="1">
    <citation type="submission" date="2023-12" db="EMBL/GenBank/DDBJ databases">
        <title>Baltic Sea Cyanobacteria.</title>
        <authorList>
            <person name="Delbaje E."/>
            <person name="Fewer D.P."/>
            <person name="Shishido T.K."/>
        </authorList>
    </citation>
    <scope>NUCLEOTIDE SEQUENCE [LARGE SCALE GENOMIC DNA]</scope>
    <source>
        <strain evidence="3 4">UHCC-0300</strain>
    </source>
</reference>
<keyword evidence="4" id="KW-1185">Reference proteome</keyword>
<protein>
    <submittedName>
        <fullName evidence="3">Calcium-binding protein</fullName>
    </submittedName>
</protein>
<dbReference type="PANTHER" id="PTHR38340">
    <property type="entry name" value="S-LAYER PROTEIN"/>
    <property type="match status" value="1"/>
</dbReference>
<comment type="subcellular location">
    <subcellularLocation>
        <location evidence="1">Secreted</location>
    </subcellularLocation>
</comment>
<dbReference type="SUPFAM" id="SSF51120">
    <property type="entry name" value="beta-Roll"/>
    <property type="match status" value="1"/>
</dbReference>
<dbReference type="PROSITE" id="PS00330">
    <property type="entry name" value="HEMOLYSIN_CALCIUM"/>
    <property type="match status" value="2"/>
</dbReference>
<evidence type="ECO:0000256" key="2">
    <source>
        <dbReference type="ARBA" id="ARBA00022525"/>
    </source>
</evidence>
<dbReference type="InterPro" id="IPR050557">
    <property type="entry name" value="RTX_toxin/Mannuronan_C5-epim"/>
</dbReference>
<dbReference type="Gene3D" id="2.150.10.10">
    <property type="entry name" value="Serralysin-like metalloprotease, C-terminal"/>
    <property type="match status" value="2"/>
</dbReference>
<evidence type="ECO:0000313" key="3">
    <source>
        <dbReference type="EMBL" id="MEA5580790.1"/>
    </source>
</evidence>
<evidence type="ECO:0000313" key="4">
    <source>
        <dbReference type="Proteomes" id="UP001302120"/>
    </source>
</evidence>
<dbReference type="Pfam" id="PF00353">
    <property type="entry name" value="HemolysinCabind"/>
    <property type="match status" value="3"/>
</dbReference>
<organism evidence="3 4">
    <name type="scientific">Nodularia harveyana UHCC-0300</name>
    <dbReference type="NCBI Taxonomy" id="2974287"/>
    <lineage>
        <taxon>Bacteria</taxon>
        <taxon>Bacillati</taxon>
        <taxon>Cyanobacteriota</taxon>
        <taxon>Cyanophyceae</taxon>
        <taxon>Nostocales</taxon>
        <taxon>Nodulariaceae</taxon>
        <taxon>Nodularia</taxon>
    </lineage>
</organism>
<dbReference type="InterPro" id="IPR018511">
    <property type="entry name" value="Hemolysin-typ_Ca-bd_CS"/>
</dbReference>
<proteinExistence type="predicted"/>
<evidence type="ECO:0000256" key="1">
    <source>
        <dbReference type="ARBA" id="ARBA00004613"/>
    </source>
</evidence>
<name>A0ABU5UB90_9CYAN</name>
<keyword evidence="2" id="KW-0964">Secreted</keyword>
<dbReference type="InterPro" id="IPR001343">
    <property type="entry name" value="Hemolysn_Ca-bd"/>
</dbReference>